<gene>
    <name evidence="1" type="ORF">MNV_890002</name>
</gene>
<evidence type="ECO:0000313" key="2">
    <source>
        <dbReference type="Proteomes" id="UP000218615"/>
    </source>
</evidence>
<protein>
    <submittedName>
        <fullName evidence="1">Uncharacterized protein</fullName>
    </submittedName>
</protein>
<dbReference type="AlphaFoldDB" id="A0A284VU06"/>
<proteinExistence type="predicted"/>
<accession>A0A284VU06</accession>
<organism evidence="1 2">
    <name type="scientific">Candidatus Methanoperedens nitratireducens</name>
    <dbReference type="NCBI Taxonomy" id="1392998"/>
    <lineage>
        <taxon>Archaea</taxon>
        <taxon>Methanobacteriati</taxon>
        <taxon>Methanobacteriota</taxon>
        <taxon>Stenosarchaea group</taxon>
        <taxon>Methanomicrobia</taxon>
        <taxon>Methanosarcinales</taxon>
        <taxon>ANME-2 cluster</taxon>
        <taxon>Candidatus Methanoperedentaceae</taxon>
        <taxon>Candidatus Methanoperedens</taxon>
    </lineage>
</organism>
<sequence length="60" mass="6779">MRRIFTDTINPCASVSSVQSMFYRNSAVIDENKKPQMNADERGDILATGFADFFVGRVFL</sequence>
<dbReference type="Proteomes" id="UP000218615">
    <property type="component" value="Unassembled WGS sequence"/>
</dbReference>
<name>A0A284VU06_9EURY</name>
<keyword evidence="2" id="KW-1185">Reference proteome</keyword>
<reference evidence="2" key="1">
    <citation type="submission" date="2017-06" db="EMBL/GenBank/DDBJ databases">
        <authorList>
            <person name="Cremers G."/>
        </authorList>
    </citation>
    <scope>NUCLEOTIDE SEQUENCE [LARGE SCALE GENOMIC DNA]</scope>
</reference>
<evidence type="ECO:0000313" key="1">
    <source>
        <dbReference type="EMBL" id="SNQ62786.1"/>
    </source>
</evidence>
<dbReference type="EMBL" id="FZMP01000239">
    <property type="protein sequence ID" value="SNQ62786.1"/>
    <property type="molecule type" value="Genomic_DNA"/>
</dbReference>